<dbReference type="InterPro" id="IPR014543">
    <property type="entry name" value="UCP028291"/>
</dbReference>
<dbReference type="Proteomes" id="UP000283458">
    <property type="component" value="Unassembled WGS sequence"/>
</dbReference>
<dbReference type="AlphaFoldDB" id="A0A418VXR5"/>
<accession>A0A418VXR5</accession>
<comment type="caution">
    <text evidence="1">The sequence shown here is derived from an EMBL/GenBank/DDBJ whole genome shotgun (WGS) entry which is preliminary data.</text>
</comment>
<keyword evidence="2" id="KW-1185">Reference proteome</keyword>
<dbReference type="Gene3D" id="3.30.310.50">
    <property type="entry name" value="Alpha-D-phosphohexomutase, C-terminal domain"/>
    <property type="match status" value="1"/>
</dbReference>
<evidence type="ECO:0000313" key="1">
    <source>
        <dbReference type="EMBL" id="RJF81905.1"/>
    </source>
</evidence>
<dbReference type="RefSeq" id="WP_119831988.1">
    <property type="nucleotide sequence ID" value="NZ_QYUL01000002.1"/>
</dbReference>
<dbReference type="EMBL" id="QYUL01000002">
    <property type="protein sequence ID" value="RJF81905.1"/>
    <property type="molecule type" value="Genomic_DNA"/>
</dbReference>
<organism evidence="1 2">
    <name type="scientific">Azospirillum cavernae</name>
    <dbReference type="NCBI Taxonomy" id="2320860"/>
    <lineage>
        <taxon>Bacteria</taxon>
        <taxon>Pseudomonadati</taxon>
        <taxon>Pseudomonadota</taxon>
        <taxon>Alphaproteobacteria</taxon>
        <taxon>Rhodospirillales</taxon>
        <taxon>Azospirillaceae</taxon>
        <taxon>Azospirillum</taxon>
    </lineage>
</organism>
<dbReference type="PIRSF" id="PIRSF028291">
    <property type="entry name" value="UCP028291"/>
    <property type="match status" value="1"/>
</dbReference>
<dbReference type="OrthoDB" id="9806511at2"/>
<sequence length="96" mass="10623">MATSTTRVATAQAQRYLTQLCKHWAHKFAVTHGDGRGEIPFGEERFCRLAADAEGLDITVEADADALPRLQEVVIDHLKRFAFREDLGAPVWSLAG</sequence>
<protein>
    <submittedName>
        <fullName evidence="1">DUF2218 domain-containing protein</fullName>
    </submittedName>
</protein>
<name>A0A418VXR5_9PROT</name>
<dbReference type="Pfam" id="PF09981">
    <property type="entry name" value="DUF2218"/>
    <property type="match status" value="1"/>
</dbReference>
<reference evidence="1 2" key="1">
    <citation type="submission" date="2018-09" db="EMBL/GenBank/DDBJ databases">
        <authorList>
            <person name="Zhu H."/>
        </authorList>
    </citation>
    <scope>NUCLEOTIDE SEQUENCE [LARGE SCALE GENOMIC DNA]</scope>
    <source>
        <strain evidence="1 2">K2W22B-5</strain>
    </source>
</reference>
<evidence type="ECO:0000313" key="2">
    <source>
        <dbReference type="Proteomes" id="UP000283458"/>
    </source>
</evidence>
<proteinExistence type="predicted"/>
<gene>
    <name evidence="1" type="ORF">D3877_17570</name>
</gene>